<name>A0A2N0TKH4_BIFLN</name>
<organism evidence="1 2">
    <name type="scientific">Bifidobacterium longum</name>
    <dbReference type="NCBI Taxonomy" id="216816"/>
    <lineage>
        <taxon>Bacteria</taxon>
        <taxon>Bacillati</taxon>
        <taxon>Actinomycetota</taxon>
        <taxon>Actinomycetes</taxon>
        <taxon>Bifidobacteriales</taxon>
        <taxon>Bifidobacteriaceae</taxon>
        <taxon>Bifidobacterium</taxon>
    </lineage>
</organism>
<evidence type="ECO:0008006" key="3">
    <source>
        <dbReference type="Google" id="ProtNLM"/>
    </source>
</evidence>
<comment type="caution">
    <text evidence="1">The sequence shown here is derived from an EMBL/GenBank/DDBJ whole genome shotgun (WGS) entry which is preliminary data.</text>
</comment>
<protein>
    <recommendedName>
        <fullName evidence="3">3-hydroxy-3-methylglutaryl CoA synthase</fullName>
    </recommendedName>
</protein>
<evidence type="ECO:0000313" key="1">
    <source>
        <dbReference type="EMBL" id="PKD15196.1"/>
    </source>
</evidence>
<dbReference type="Proteomes" id="UP000232928">
    <property type="component" value="Unassembled WGS sequence"/>
</dbReference>
<accession>A0A2N0TKH4</accession>
<dbReference type="AlphaFoldDB" id="A0A2N0TKH4"/>
<sequence>MLTNHQRIRGLNLDKSHISIDGKPLSDYAVFAVAGGITIGDAKPVTMFQSAPGRSGGWDVTLDDAHGYPALERREISIQIAATGDHMEIGEAKTLVGGHNGHSVRVGGLTDYGEFRGRLSVGAWEDQYDAAGTLKWSTCTLTLDAAPYAYGSVQRIDLPLDGKTIHVRILGNRPTYPVLHQLIDEKVDDVTPVATTHTFTVNGQQVHAHSTLKGAGLWDEAHELLLDCENRRTLWQGEPIPIAIDDDYPSMPTGPITFSATLSPKTNVKKYAQYVTYTPQWLI</sequence>
<dbReference type="RefSeq" id="WP_101027571.1">
    <property type="nucleotide sequence ID" value="NZ_PJEG01000010.1"/>
</dbReference>
<gene>
    <name evidence="1" type="ORF">APC1461_0723</name>
</gene>
<dbReference type="EMBL" id="PJEG01000010">
    <property type="protein sequence ID" value="PKD15196.1"/>
    <property type="molecule type" value="Genomic_DNA"/>
</dbReference>
<proteinExistence type="predicted"/>
<evidence type="ECO:0000313" key="2">
    <source>
        <dbReference type="Proteomes" id="UP000232928"/>
    </source>
</evidence>
<reference evidence="1 2" key="1">
    <citation type="submission" date="2017-12" db="EMBL/GenBank/DDBJ databases">
        <title>Bifidobacterium longum APC/DPC strains.</title>
        <authorList>
            <person name="Arboleya S."/>
        </authorList>
    </citation>
    <scope>NUCLEOTIDE SEQUENCE [LARGE SCALE GENOMIC DNA]</scope>
    <source>
        <strain evidence="1 2">APC1461</strain>
    </source>
</reference>